<feature type="domain" description="D-isomer specific 2-hydroxyacid dehydrogenase NAD-binding" evidence="6">
    <location>
        <begin position="105"/>
        <end position="281"/>
    </location>
</feature>
<dbReference type="PANTHER" id="PTHR10996">
    <property type="entry name" value="2-HYDROXYACID DEHYDROGENASE-RELATED"/>
    <property type="match status" value="1"/>
</dbReference>
<feature type="domain" description="D-isomer specific 2-hydroxyacid dehydrogenase catalytic" evidence="5">
    <location>
        <begin position="38"/>
        <end position="310"/>
    </location>
</feature>
<name>A0A7W2TUM8_9GAMM</name>
<evidence type="ECO:0000256" key="2">
    <source>
        <dbReference type="ARBA" id="ARBA00023002"/>
    </source>
</evidence>
<dbReference type="GO" id="GO:0016618">
    <property type="term" value="F:hydroxypyruvate reductase [NAD(P)H] activity"/>
    <property type="evidence" value="ECO:0007669"/>
    <property type="project" value="TreeGrafter"/>
</dbReference>
<dbReference type="InterPro" id="IPR029753">
    <property type="entry name" value="D-isomer_DH_CS"/>
</dbReference>
<keyword evidence="8" id="KW-1185">Reference proteome</keyword>
<accession>A0A7W2TUM8</accession>
<evidence type="ECO:0000259" key="5">
    <source>
        <dbReference type="Pfam" id="PF00389"/>
    </source>
</evidence>
<dbReference type="Pfam" id="PF00389">
    <property type="entry name" value="2-Hacid_dh"/>
    <property type="match status" value="1"/>
</dbReference>
<dbReference type="InterPro" id="IPR050223">
    <property type="entry name" value="D-isomer_2-hydroxyacid_DH"/>
</dbReference>
<evidence type="ECO:0000256" key="4">
    <source>
        <dbReference type="RuleBase" id="RU003719"/>
    </source>
</evidence>
<reference evidence="7 8" key="1">
    <citation type="submission" date="2020-07" db="EMBL/GenBank/DDBJ databases">
        <title>Halieaceae bacterium, F7430, whole genome shotgun sequencing project.</title>
        <authorList>
            <person name="Jiang S."/>
            <person name="Liu Z.W."/>
            <person name="Du Z.J."/>
        </authorList>
    </citation>
    <scope>NUCLEOTIDE SEQUENCE [LARGE SCALE GENOMIC DNA]</scope>
    <source>
        <strain evidence="7 8">F7430</strain>
    </source>
</reference>
<dbReference type="Proteomes" id="UP000539350">
    <property type="component" value="Unassembled WGS sequence"/>
</dbReference>
<dbReference type="InterPro" id="IPR006140">
    <property type="entry name" value="D-isomer_DH_NAD-bd"/>
</dbReference>
<dbReference type="InterPro" id="IPR036291">
    <property type="entry name" value="NAD(P)-bd_dom_sf"/>
</dbReference>
<evidence type="ECO:0000313" key="8">
    <source>
        <dbReference type="Proteomes" id="UP000539350"/>
    </source>
</evidence>
<dbReference type="RefSeq" id="WP_182169085.1">
    <property type="nucleotide sequence ID" value="NZ_JACFXU010000013.1"/>
</dbReference>
<dbReference type="SUPFAM" id="SSF51735">
    <property type="entry name" value="NAD(P)-binding Rossmann-fold domains"/>
    <property type="match status" value="1"/>
</dbReference>
<evidence type="ECO:0000313" key="7">
    <source>
        <dbReference type="EMBL" id="MBA6412275.1"/>
    </source>
</evidence>
<protein>
    <submittedName>
        <fullName evidence="7">D-glycerate dehydrogenase</fullName>
    </submittedName>
</protein>
<dbReference type="PROSITE" id="PS00671">
    <property type="entry name" value="D_2_HYDROXYACID_DH_3"/>
    <property type="match status" value="1"/>
</dbReference>
<evidence type="ECO:0000256" key="3">
    <source>
        <dbReference type="ARBA" id="ARBA00023027"/>
    </source>
</evidence>
<dbReference type="InterPro" id="IPR006139">
    <property type="entry name" value="D-isomer_2_OHA_DH_cat_dom"/>
</dbReference>
<dbReference type="GO" id="GO:0051287">
    <property type="term" value="F:NAD binding"/>
    <property type="evidence" value="ECO:0007669"/>
    <property type="project" value="InterPro"/>
</dbReference>
<dbReference type="GO" id="GO:0005829">
    <property type="term" value="C:cytosol"/>
    <property type="evidence" value="ECO:0007669"/>
    <property type="project" value="TreeGrafter"/>
</dbReference>
<comment type="similarity">
    <text evidence="1 4">Belongs to the D-isomer specific 2-hydroxyacid dehydrogenase family.</text>
</comment>
<gene>
    <name evidence="7" type="ORF">H2508_04040</name>
</gene>
<sequence>MSDVNAVKLAMSRELPPAMMQGLGQFAEVVVSGPNSAAMEGCCIYVCTALDAVPAELINSMPESIKLIASFGVGTDHIDLAAAEKRRIQVSNTPQVTEDTADLTFTLILAACRRLSDAERLLRQGEWAQAQQRVGNRVYGKSLGIVGFGAIGQAVAQRAKGFDLKVQYYGPNRKAQAEAELGATYQPDLAGLLGSSDIVVLTCPLNSATQHLINAERLQQMKQGAVLVNTGRGAVVDEAALVECLREGHLAAAGLDVFEFEPEPHPGLLELDNVCLTPHVGSATSDARVDMVMSVFANIESFLKTGQAINLCKAS</sequence>
<evidence type="ECO:0000256" key="1">
    <source>
        <dbReference type="ARBA" id="ARBA00005854"/>
    </source>
</evidence>
<organism evidence="7 8">
    <name type="scientific">Sediminihaliea albiluteola</name>
    <dbReference type="NCBI Taxonomy" id="2758564"/>
    <lineage>
        <taxon>Bacteria</taxon>
        <taxon>Pseudomonadati</taxon>
        <taxon>Pseudomonadota</taxon>
        <taxon>Gammaproteobacteria</taxon>
        <taxon>Cellvibrionales</taxon>
        <taxon>Halieaceae</taxon>
        <taxon>Sediminihaliea</taxon>
    </lineage>
</organism>
<dbReference type="AlphaFoldDB" id="A0A7W2TUM8"/>
<keyword evidence="2 4" id="KW-0560">Oxidoreductase</keyword>
<evidence type="ECO:0000259" key="6">
    <source>
        <dbReference type="Pfam" id="PF02826"/>
    </source>
</evidence>
<dbReference type="EMBL" id="JACFXU010000013">
    <property type="protein sequence ID" value="MBA6412275.1"/>
    <property type="molecule type" value="Genomic_DNA"/>
</dbReference>
<comment type="caution">
    <text evidence="7">The sequence shown here is derived from an EMBL/GenBank/DDBJ whole genome shotgun (WGS) entry which is preliminary data.</text>
</comment>
<dbReference type="FunFam" id="3.40.50.720:FF:000203">
    <property type="entry name" value="D-3-phosphoglycerate dehydrogenase (SerA)"/>
    <property type="match status" value="1"/>
</dbReference>
<keyword evidence="3" id="KW-0520">NAD</keyword>
<dbReference type="GO" id="GO:0030267">
    <property type="term" value="F:glyoxylate reductase (NADPH) activity"/>
    <property type="evidence" value="ECO:0007669"/>
    <property type="project" value="TreeGrafter"/>
</dbReference>
<dbReference type="PANTHER" id="PTHR10996:SF283">
    <property type="entry name" value="GLYOXYLATE_HYDROXYPYRUVATE REDUCTASE B"/>
    <property type="match status" value="1"/>
</dbReference>
<dbReference type="CDD" id="cd05301">
    <property type="entry name" value="GDH"/>
    <property type="match status" value="1"/>
</dbReference>
<proteinExistence type="inferred from homology"/>
<dbReference type="Pfam" id="PF02826">
    <property type="entry name" value="2-Hacid_dh_C"/>
    <property type="match status" value="1"/>
</dbReference>
<dbReference type="Gene3D" id="3.40.50.720">
    <property type="entry name" value="NAD(P)-binding Rossmann-like Domain"/>
    <property type="match status" value="2"/>
</dbReference>
<dbReference type="SUPFAM" id="SSF52283">
    <property type="entry name" value="Formate/glycerate dehydrogenase catalytic domain-like"/>
    <property type="match status" value="1"/>
</dbReference>